<gene>
    <name evidence="11" type="ORF">SAMN05216259_101431</name>
</gene>
<evidence type="ECO:0000256" key="2">
    <source>
        <dbReference type="ARBA" id="ARBA00009425"/>
    </source>
</evidence>
<evidence type="ECO:0000256" key="1">
    <source>
        <dbReference type="ARBA" id="ARBA00004651"/>
    </source>
</evidence>
<feature type="signal peptide" evidence="9">
    <location>
        <begin position="1"/>
        <end position="23"/>
    </location>
</feature>
<evidence type="ECO:0000256" key="5">
    <source>
        <dbReference type="ARBA" id="ARBA00022989"/>
    </source>
</evidence>
<dbReference type="InterPro" id="IPR007182">
    <property type="entry name" value="MnhB"/>
</dbReference>
<feature type="transmembrane region" description="Helical" evidence="8">
    <location>
        <begin position="107"/>
        <end position="127"/>
    </location>
</feature>
<proteinExistence type="inferred from homology"/>
<dbReference type="STRING" id="310781.SAMN05216259_101431"/>
<accession>A0A1G9VWB0</accession>
<feature type="region of interest" description="Disordered" evidence="7">
    <location>
        <begin position="240"/>
        <end position="260"/>
    </location>
</feature>
<evidence type="ECO:0000256" key="9">
    <source>
        <dbReference type="SAM" id="SignalP"/>
    </source>
</evidence>
<dbReference type="Proteomes" id="UP000199341">
    <property type="component" value="Unassembled WGS sequence"/>
</dbReference>
<feature type="chain" id="PRO_5011518378" evidence="9">
    <location>
        <begin position="24"/>
        <end position="260"/>
    </location>
</feature>
<dbReference type="Pfam" id="PF04039">
    <property type="entry name" value="MnhB"/>
    <property type="match status" value="1"/>
</dbReference>
<feature type="transmembrane region" description="Helical" evidence="8">
    <location>
        <begin position="68"/>
        <end position="86"/>
    </location>
</feature>
<comment type="subcellular location">
    <subcellularLocation>
        <location evidence="1">Cell membrane</location>
        <topology evidence="1">Multi-pass membrane protein</topology>
    </subcellularLocation>
</comment>
<evidence type="ECO:0000256" key="6">
    <source>
        <dbReference type="ARBA" id="ARBA00023136"/>
    </source>
</evidence>
<feature type="transmembrane region" description="Helical" evidence="8">
    <location>
        <begin position="133"/>
        <end position="152"/>
    </location>
</feature>
<keyword evidence="3" id="KW-1003">Cell membrane</keyword>
<evidence type="ECO:0000256" key="7">
    <source>
        <dbReference type="SAM" id="MobiDB-lite"/>
    </source>
</evidence>
<feature type="transmembrane region" description="Helical" evidence="8">
    <location>
        <begin position="164"/>
        <end position="192"/>
    </location>
</feature>
<keyword evidence="6 8" id="KW-0472">Membrane</keyword>
<dbReference type="GO" id="GO:0005886">
    <property type="term" value="C:plasma membrane"/>
    <property type="evidence" value="ECO:0007669"/>
    <property type="project" value="UniProtKB-SubCell"/>
</dbReference>
<evidence type="ECO:0000256" key="3">
    <source>
        <dbReference type="ARBA" id="ARBA00022475"/>
    </source>
</evidence>
<keyword evidence="4 8" id="KW-0812">Transmembrane</keyword>
<comment type="similarity">
    <text evidence="2">Belongs to the CPA3 antiporters (TC 2.A.63) subunit B family.</text>
</comment>
<reference evidence="11 12" key="1">
    <citation type="submission" date="2016-10" db="EMBL/GenBank/DDBJ databases">
        <authorList>
            <person name="de Groot N.N."/>
        </authorList>
    </citation>
    <scope>NUCLEOTIDE SEQUENCE [LARGE SCALE GENOMIC DNA]</scope>
    <source>
        <strain evidence="11 12">CGMCC 4.2022</strain>
    </source>
</reference>
<evidence type="ECO:0000313" key="11">
    <source>
        <dbReference type="EMBL" id="SDM76558.1"/>
    </source>
</evidence>
<protein>
    <submittedName>
        <fullName evidence="11">Multisubunit sodium/proton antiporter, MrpB subunit</fullName>
    </submittedName>
</protein>
<keyword evidence="5 8" id="KW-1133">Transmembrane helix</keyword>
<sequence>MNRRARTAMFLAAAGVTGGFLVAAFTQLPPFGTKDHPYGTRAVAASLQHRTANAVSAVNFDQRALDTLGEEFILFGAVLGAVALLRRARDEDRAAPQPGGVLPSTRLFGACLLPVTVLVGAYVVAHGQLSPGGGFQGGVVLATALHLAYVAADYRVLRRVRPLAVFAALDAVGAGAYSLLGLAGLCASAAYLQNVLPLGTFNDLASGGLVPLLNAAVGVEVASGVIVLIAQFLDQAVDIASPHRPEGGPKAPDSTGEDGR</sequence>
<evidence type="ECO:0000313" key="12">
    <source>
        <dbReference type="Proteomes" id="UP000199341"/>
    </source>
</evidence>
<evidence type="ECO:0000259" key="10">
    <source>
        <dbReference type="Pfam" id="PF04039"/>
    </source>
</evidence>
<name>A0A1G9VWB0_9ACTN</name>
<feature type="domain" description="Na+/H+ antiporter MnhB subunit-related protein" evidence="10">
    <location>
        <begin position="110"/>
        <end position="226"/>
    </location>
</feature>
<feature type="transmembrane region" description="Helical" evidence="8">
    <location>
        <begin position="212"/>
        <end position="233"/>
    </location>
</feature>
<keyword evidence="12" id="KW-1185">Reference proteome</keyword>
<evidence type="ECO:0000256" key="4">
    <source>
        <dbReference type="ARBA" id="ARBA00022692"/>
    </source>
</evidence>
<evidence type="ECO:0000256" key="8">
    <source>
        <dbReference type="SAM" id="Phobius"/>
    </source>
</evidence>
<dbReference type="PANTHER" id="PTHR33932">
    <property type="entry name" value="NA(+)/H(+) ANTIPORTER SUBUNIT B"/>
    <property type="match status" value="1"/>
</dbReference>
<dbReference type="RefSeq" id="WP_093782485.1">
    <property type="nucleotide sequence ID" value="NZ_FNIE01000001.1"/>
</dbReference>
<dbReference type="OrthoDB" id="3476978at2"/>
<keyword evidence="9" id="KW-0732">Signal</keyword>
<dbReference type="EMBL" id="FNIE01000001">
    <property type="protein sequence ID" value="SDM76558.1"/>
    <property type="molecule type" value="Genomic_DNA"/>
</dbReference>
<dbReference type="InterPro" id="IPR050622">
    <property type="entry name" value="CPA3_antiporter_subunitB"/>
</dbReference>
<organism evidence="11 12">
    <name type="scientific">Actinacidiphila guanduensis</name>
    <dbReference type="NCBI Taxonomy" id="310781"/>
    <lineage>
        <taxon>Bacteria</taxon>
        <taxon>Bacillati</taxon>
        <taxon>Actinomycetota</taxon>
        <taxon>Actinomycetes</taxon>
        <taxon>Kitasatosporales</taxon>
        <taxon>Streptomycetaceae</taxon>
        <taxon>Actinacidiphila</taxon>
    </lineage>
</organism>
<dbReference type="AlphaFoldDB" id="A0A1G9VWB0"/>
<dbReference type="PANTHER" id="PTHR33932:SF4">
    <property type="entry name" value="NA(+)_H(+) ANTIPORTER SUBUNIT B"/>
    <property type="match status" value="1"/>
</dbReference>